<dbReference type="Pfam" id="PF07394">
    <property type="entry name" value="DUF1501"/>
    <property type="match status" value="1"/>
</dbReference>
<reference evidence="2 3" key="1">
    <citation type="submission" date="2022-09" db="EMBL/GenBank/DDBJ databases">
        <title>New species of Phenylobacterium.</title>
        <authorList>
            <person name="Mieszkin S."/>
        </authorList>
    </citation>
    <scope>NUCLEOTIDE SEQUENCE [LARGE SCALE GENOMIC DNA]</scope>
    <source>
        <strain evidence="2 3">HK31-G</strain>
    </source>
</reference>
<dbReference type="PANTHER" id="PTHR43737:SF1">
    <property type="entry name" value="DUF1501 DOMAIN-CONTAINING PROTEIN"/>
    <property type="match status" value="1"/>
</dbReference>
<sequence>MTAKPTRRAALATASGFGLSLQFVARQAFAASEGAQGRRKLIVMICRGGMDGLSVAPPVGDPDYQGLRRAIALDDNALKLDGTFSLHPSLPSVHAMARVGEARIVPAVATPDRARSHFEAQDVLESGAAGVYGASSGWLNRAVSSLSAQRKVEALSVGPTAPLILRGPAPVSSWSPGKGVDASARLPTLLQDLYRDDPVLGPALARGLATETMAQAAMTSLGGGASMTAMTPANAQGLARQGAEAARKLGSTVAGFMREPGGPQIAVVSLDGFDTHANQLGQLAPRLTYLDAALDGLRAGLGGAWKDSVVLVTTEFGRTARVNGTGGTDHGTASTALVLGGALKPGGIVGDWPTLKSSALFEARDLAPTLDMRGLFKGVLADHMGLDRRALETTVFPDSAAARPVTGLV</sequence>
<protein>
    <submittedName>
        <fullName evidence="2">DUF1501 domain-containing protein</fullName>
    </submittedName>
</protein>
<dbReference type="Proteomes" id="UP001598130">
    <property type="component" value="Unassembled WGS sequence"/>
</dbReference>
<keyword evidence="1" id="KW-0732">Signal</keyword>
<accession>A0ABW6CZU7</accession>
<feature type="signal peptide" evidence="1">
    <location>
        <begin position="1"/>
        <end position="30"/>
    </location>
</feature>
<dbReference type="EMBL" id="JAOTJD010000038">
    <property type="protein sequence ID" value="MFD3265722.1"/>
    <property type="molecule type" value="Genomic_DNA"/>
</dbReference>
<organism evidence="2 3">
    <name type="scientific">Phenylobacterium ferrooxidans</name>
    <dbReference type="NCBI Taxonomy" id="2982689"/>
    <lineage>
        <taxon>Bacteria</taxon>
        <taxon>Pseudomonadati</taxon>
        <taxon>Pseudomonadota</taxon>
        <taxon>Alphaproteobacteria</taxon>
        <taxon>Caulobacterales</taxon>
        <taxon>Caulobacteraceae</taxon>
        <taxon>Phenylobacterium</taxon>
    </lineage>
</organism>
<evidence type="ECO:0000313" key="2">
    <source>
        <dbReference type="EMBL" id="MFD3265722.1"/>
    </source>
</evidence>
<gene>
    <name evidence="2" type="ORF">OCL97_17325</name>
</gene>
<dbReference type="PANTHER" id="PTHR43737">
    <property type="entry name" value="BLL7424 PROTEIN"/>
    <property type="match status" value="1"/>
</dbReference>
<feature type="chain" id="PRO_5045380247" evidence="1">
    <location>
        <begin position="31"/>
        <end position="409"/>
    </location>
</feature>
<proteinExistence type="predicted"/>
<keyword evidence="3" id="KW-1185">Reference proteome</keyword>
<evidence type="ECO:0000313" key="3">
    <source>
        <dbReference type="Proteomes" id="UP001598130"/>
    </source>
</evidence>
<dbReference type="InterPro" id="IPR010869">
    <property type="entry name" value="DUF1501"/>
</dbReference>
<evidence type="ECO:0000256" key="1">
    <source>
        <dbReference type="SAM" id="SignalP"/>
    </source>
</evidence>
<dbReference type="RefSeq" id="WP_377371105.1">
    <property type="nucleotide sequence ID" value="NZ_JAOTJD010000038.1"/>
</dbReference>
<name>A0ABW6CZU7_9CAUL</name>
<comment type="caution">
    <text evidence="2">The sequence shown here is derived from an EMBL/GenBank/DDBJ whole genome shotgun (WGS) entry which is preliminary data.</text>
</comment>